<evidence type="ECO:0000313" key="4">
    <source>
        <dbReference type="Proteomes" id="UP000564496"/>
    </source>
</evidence>
<dbReference type="Proteomes" id="UP000564496">
    <property type="component" value="Unassembled WGS sequence"/>
</dbReference>
<dbReference type="SUPFAM" id="SSF54637">
    <property type="entry name" value="Thioesterase/thiol ester dehydrase-isomerase"/>
    <property type="match status" value="1"/>
</dbReference>
<gene>
    <name evidence="3" type="ORF">BJ988_001569</name>
</gene>
<dbReference type="CDD" id="cd00586">
    <property type="entry name" value="4HBT"/>
    <property type="match status" value="1"/>
</dbReference>
<dbReference type="PANTHER" id="PTHR31793">
    <property type="entry name" value="4-HYDROXYBENZOYL-COA THIOESTERASE FAMILY MEMBER"/>
    <property type="match status" value="1"/>
</dbReference>
<dbReference type="EMBL" id="JACBZR010000001">
    <property type="protein sequence ID" value="NYI76921.1"/>
    <property type="molecule type" value="Genomic_DNA"/>
</dbReference>
<sequence length="134" mass="15045">MTTVYEFSPRYYEIDMQGVMFNSWYLGYADEAMNHFIDSRGWPYSRWQELGVDVHLAHADLDWKAGIGFGDKVQVPVRTTRIGTKSFTLEFEFRRGEEVTCAVSIVYVVVAADGSGSIAIPPEIVDAIGPSAIR</sequence>
<proteinExistence type="inferred from homology"/>
<protein>
    <submittedName>
        <fullName evidence="3">Acyl-CoA thioester hydrolase</fullName>
        <ecNumber evidence="3">3.1.2.-</ecNumber>
    </submittedName>
</protein>
<dbReference type="InterPro" id="IPR050563">
    <property type="entry name" value="4-hydroxybenzoyl-CoA_TE"/>
</dbReference>
<comment type="similarity">
    <text evidence="1">Belongs to the 4-hydroxybenzoyl-CoA thioesterase family.</text>
</comment>
<evidence type="ECO:0000313" key="3">
    <source>
        <dbReference type="EMBL" id="NYI76921.1"/>
    </source>
</evidence>
<evidence type="ECO:0000256" key="2">
    <source>
        <dbReference type="ARBA" id="ARBA00022801"/>
    </source>
</evidence>
<keyword evidence="4" id="KW-1185">Reference proteome</keyword>
<accession>A0A7Z0DKH6</accession>
<dbReference type="AlphaFoldDB" id="A0A7Z0DKH6"/>
<evidence type="ECO:0000256" key="1">
    <source>
        <dbReference type="ARBA" id="ARBA00005953"/>
    </source>
</evidence>
<organism evidence="3 4">
    <name type="scientific">Nocardioides panzhihuensis</name>
    <dbReference type="NCBI Taxonomy" id="860243"/>
    <lineage>
        <taxon>Bacteria</taxon>
        <taxon>Bacillati</taxon>
        <taxon>Actinomycetota</taxon>
        <taxon>Actinomycetes</taxon>
        <taxon>Propionibacteriales</taxon>
        <taxon>Nocardioidaceae</taxon>
        <taxon>Nocardioides</taxon>
    </lineage>
</organism>
<dbReference type="EC" id="3.1.2.-" evidence="3"/>
<dbReference type="InterPro" id="IPR029069">
    <property type="entry name" value="HotDog_dom_sf"/>
</dbReference>
<dbReference type="Pfam" id="PF13279">
    <property type="entry name" value="4HBT_2"/>
    <property type="match status" value="1"/>
</dbReference>
<dbReference type="GO" id="GO:0047617">
    <property type="term" value="F:fatty acyl-CoA hydrolase activity"/>
    <property type="evidence" value="ECO:0007669"/>
    <property type="project" value="TreeGrafter"/>
</dbReference>
<dbReference type="RefSeq" id="WP_179657520.1">
    <property type="nucleotide sequence ID" value="NZ_JACBZR010000001.1"/>
</dbReference>
<comment type="caution">
    <text evidence="3">The sequence shown here is derived from an EMBL/GenBank/DDBJ whole genome shotgun (WGS) entry which is preliminary data.</text>
</comment>
<reference evidence="3 4" key="1">
    <citation type="submission" date="2020-07" db="EMBL/GenBank/DDBJ databases">
        <title>Sequencing the genomes of 1000 actinobacteria strains.</title>
        <authorList>
            <person name="Klenk H.-P."/>
        </authorList>
    </citation>
    <scope>NUCLEOTIDE SEQUENCE [LARGE SCALE GENOMIC DNA]</scope>
    <source>
        <strain evidence="3 4">DSM 26487</strain>
    </source>
</reference>
<dbReference type="Gene3D" id="3.10.129.10">
    <property type="entry name" value="Hotdog Thioesterase"/>
    <property type="match status" value="1"/>
</dbReference>
<keyword evidence="2 3" id="KW-0378">Hydrolase</keyword>
<dbReference type="PANTHER" id="PTHR31793:SF27">
    <property type="entry name" value="NOVEL THIOESTERASE SUPERFAMILY DOMAIN AND SAPOSIN A-TYPE DOMAIN CONTAINING PROTEIN (0610012H03RIK)"/>
    <property type="match status" value="1"/>
</dbReference>
<name>A0A7Z0DKH6_9ACTN</name>